<accession>A0AAQ4ESG8</accession>
<dbReference type="EMBL" id="JARKHS020011708">
    <property type="protein sequence ID" value="KAK8777558.1"/>
    <property type="molecule type" value="Genomic_DNA"/>
</dbReference>
<comment type="caution">
    <text evidence="2">The sequence shown here is derived from an EMBL/GenBank/DDBJ whole genome shotgun (WGS) entry which is preliminary data.</text>
</comment>
<dbReference type="InterPro" id="IPR008974">
    <property type="entry name" value="TRAF-like"/>
</dbReference>
<sequence length="315" mass="35393">MFAEGNVLQMTFGLSYFEQRRVFCVARSGKCDFTGKLSELRDHLTKCDKDQVRCHKCQQYILSLDLIEHCRQCSGEALQESTVISSADGSAGEKLTAMKNGHANIRDWESSKNVDNGAVINGANSVAAPTPSIARQLAGVQKRPRQEDDTILPVAKKVTYTPGPYRAASKVGAFIEPYVFVDAYGAYNSLTGDKKEHVQSHGTHISAGYAFELQFKCRKQEDGEVMVSFTLILCEGIWDALMQWPFSKRVTIILTHPQILEKDIRMLVSANTMVRRPVRGGVGKRGFKTEPLNWRDLERKEFIHNNNIYVNVELE</sequence>
<evidence type="ECO:0000313" key="3">
    <source>
        <dbReference type="Proteomes" id="UP001321473"/>
    </source>
</evidence>
<dbReference type="Gene3D" id="2.60.210.10">
    <property type="entry name" value="Apoptosis, Tumor Necrosis Factor Receptor Associated Protein 2, Chain A"/>
    <property type="match status" value="1"/>
</dbReference>
<protein>
    <recommendedName>
        <fullName evidence="1">TRAF1-6 MATH domain-containing protein</fullName>
    </recommendedName>
</protein>
<proteinExistence type="predicted"/>
<name>A0AAQ4ESG8_AMBAM</name>
<dbReference type="Proteomes" id="UP001321473">
    <property type="component" value="Unassembled WGS sequence"/>
</dbReference>
<keyword evidence="3" id="KW-1185">Reference proteome</keyword>
<organism evidence="2 3">
    <name type="scientific">Amblyomma americanum</name>
    <name type="common">Lone star tick</name>
    <dbReference type="NCBI Taxonomy" id="6943"/>
    <lineage>
        <taxon>Eukaryota</taxon>
        <taxon>Metazoa</taxon>
        <taxon>Ecdysozoa</taxon>
        <taxon>Arthropoda</taxon>
        <taxon>Chelicerata</taxon>
        <taxon>Arachnida</taxon>
        <taxon>Acari</taxon>
        <taxon>Parasitiformes</taxon>
        <taxon>Ixodida</taxon>
        <taxon>Ixodoidea</taxon>
        <taxon>Ixodidae</taxon>
        <taxon>Amblyomminae</taxon>
        <taxon>Amblyomma</taxon>
    </lineage>
</organism>
<evidence type="ECO:0000259" key="1">
    <source>
        <dbReference type="Pfam" id="PF21355"/>
    </source>
</evidence>
<dbReference type="SUPFAM" id="SSF49599">
    <property type="entry name" value="TRAF domain-like"/>
    <property type="match status" value="1"/>
</dbReference>
<evidence type="ECO:0000313" key="2">
    <source>
        <dbReference type="EMBL" id="KAK8777558.1"/>
    </source>
</evidence>
<feature type="domain" description="TRAF1-6 MATH" evidence="1">
    <location>
        <begin position="207"/>
        <end position="310"/>
    </location>
</feature>
<dbReference type="AlphaFoldDB" id="A0AAQ4ESG8"/>
<dbReference type="InterPro" id="IPR049342">
    <property type="entry name" value="TRAF1-6_MATH_dom"/>
</dbReference>
<dbReference type="Pfam" id="PF21355">
    <property type="entry name" value="TRAF-mep_MATH"/>
    <property type="match status" value="1"/>
</dbReference>
<gene>
    <name evidence="2" type="ORF">V5799_029097</name>
</gene>
<reference evidence="2 3" key="1">
    <citation type="journal article" date="2023" name="Arcadia Sci">
        <title>De novo assembly of a long-read Amblyomma americanum tick genome.</title>
        <authorList>
            <person name="Chou S."/>
            <person name="Poskanzer K.E."/>
            <person name="Rollins M."/>
            <person name="Thuy-Boun P.S."/>
        </authorList>
    </citation>
    <scope>NUCLEOTIDE SEQUENCE [LARGE SCALE GENOMIC DNA]</scope>
    <source>
        <strain evidence="2">F_SG_1</strain>
        <tissue evidence="2">Salivary glands</tissue>
    </source>
</reference>